<evidence type="ECO:0000313" key="1">
    <source>
        <dbReference type="EMBL" id="KDQ52150.1"/>
    </source>
</evidence>
<dbReference type="AlphaFoldDB" id="A0A067PE83"/>
<dbReference type="Proteomes" id="UP000027265">
    <property type="component" value="Unassembled WGS sequence"/>
</dbReference>
<accession>A0A067PE83</accession>
<name>A0A067PE83_9AGAM</name>
<dbReference type="EMBL" id="KL197742">
    <property type="protein sequence ID" value="KDQ52150.1"/>
    <property type="molecule type" value="Genomic_DNA"/>
</dbReference>
<evidence type="ECO:0000313" key="2">
    <source>
        <dbReference type="Proteomes" id="UP000027265"/>
    </source>
</evidence>
<gene>
    <name evidence="1" type="ORF">JAAARDRAFT_50414</name>
</gene>
<organism evidence="1 2">
    <name type="scientific">Jaapia argillacea MUCL 33604</name>
    <dbReference type="NCBI Taxonomy" id="933084"/>
    <lineage>
        <taxon>Eukaryota</taxon>
        <taxon>Fungi</taxon>
        <taxon>Dikarya</taxon>
        <taxon>Basidiomycota</taxon>
        <taxon>Agaricomycotina</taxon>
        <taxon>Agaricomycetes</taxon>
        <taxon>Agaricomycetidae</taxon>
        <taxon>Jaapiales</taxon>
        <taxon>Jaapiaceae</taxon>
        <taxon>Jaapia</taxon>
    </lineage>
</organism>
<sequence>MLKLVHLHVILTTHSNAGSMSKRLCLSRPLVKQSLLPNLFAWIGVEPLYAQKIDWEEGTAGTVTIHTRDAGLVVDSLCLTSVYTIQRLNLHINIATLPLASNFIHLLDSIMFATEISVVVKGVDTSHWSDPDLLSLLDVVSSQWNQSLGIYLSHYYISIKVEFPPDTLLGDMESSFPPLDLHSIMDLYGEYSPSRNISFDCSFYPSRMSSPSCPRTYLSLMGIDVDPIGWELFLANFHVLGLVDLNIISDGLMYEDLLKFLVAHPHLTSLAVAPKPALQINHPNISLLHPALLPNITRFRSSPESLCAILSHIGMPCLSSPEFNIFCPSTEDADAQLQAVVQVLQKSVPIVRSIFTFKSELHGRLFFEAASQGIQMTELGQTACDITLWMSTWGAKGVFAAVPFLALFPGLCNLGIHCDQLSFEHEGIRKLLETCSGLCVRIEPLLVTVPLILLLLPILHYTAMIAGDDNQLLNMSAPSFVGYIAGGSDRAGRGGSDHLQLRSTFGHPCRAKPAGLPGVCGGRDHPTWAAVNMVQDGRLGLLHWTDAT</sequence>
<keyword evidence="2" id="KW-1185">Reference proteome</keyword>
<protein>
    <submittedName>
        <fullName evidence="1">Uncharacterized protein</fullName>
    </submittedName>
</protein>
<dbReference type="InParanoid" id="A0A067PE83"/>
<proteinExistence type="predicted"/>
<dbReference type="HOGENOM" id="CLU_497010_0_0_1"/>
<reference evidence="2" key="1">
    <citation type="journal article" date="2014" name="Proc. Natl. Acad. Sci. U.S.A.">
        <title>Extensive sampling of basidiomycete genomes demonstrates inadequacy of the white-rot/brown-rot paradigm for wood decay fungi.</title>
        <authorList>
            <person name="Riley R."/>
            <person name="Salamov A.A."/>
            <person name="Brown D.W."/>
            <person name="Nagy L.G."/>
            <person name="Floudas D."/>
            <person name="Held B.W."/>
            <person name="Levasseur A."/>
            <person name="Lombard V."/>
            <person name="Morin E."/>
            <person name="Otillar R."/>
            <person name="Lindquist E.A."/>
            <person name="Sun H."/>
            <person name="LaButti K.M."/>
            <person name="Schmutz J."/>
            <person name="Jabbour D."/>
            <person name="Luo H."/>
            <person name="Baker S.E."/>
            <person name="Pisabarro A.G."/>
            <person name="Walton J.D."/>
            <person name="Blanchette R.A."/>
            <person name="Henrissat B."/>
            <person name="Martin F."/>
            <person name="Cullen D."/>
            <person name="Hibbett D.S."/>
            <person name="Grigoriev I.V."/>
        </authorList>
    </citation>
    <scope>NUCLEOTIDE SEQUENCE [LARGE SCALE GENOMIC DNA]</scope>
    <source>
        <strain evidence="2">MUCL 33604</strain>
    </source>
</reference>